<dbReference type="Proteomes" id="UP001216674">
    <property type="component" value="Unassembled WGS sequence"/>
</dbReference>
<keyword evidence="2" id="KW-0564">Palmitate</keyword>
<accession>A0ABT6AFM6</accession>
<dbReference type="PANTHER" id="PTHR30203">
    <property type="entry name" value="OUTER MEMBRANE CATION EFFLUX PROTEIN"/>
    <property type="match status" value="1"/>
</dbReference>
<dbReference type="EMBL" id="JARJLM010000004">
    <property type="protein sequence ID" value="MDF3831398.1"/>
    <property type="molecule type" value="Genomic_DNA"/>
</dbReference>
<dbReference type="PANTHER" id="PTHR30203:SF32">
    <property type="entry name" value="CATION EFFLUX SYSTEM PROTEIN CUSC"/>
    <property type="match status" value="1"/>
</dbReference>
<evidence type="ECO:0000256" key="3">
    <source>
        <dbReference type="SAM" id="Coils"/>
    </source>
</evidence>
<dbReference type="Gene3D" id="2.20.200.10">
    <property type="entry name" value="Outer membrane efflux proteins (OEP)"/>
    <property type="match status" value="1"/>
</dbReference>
<dbReference type="NCBIfam" id="TIGR01845">
    <property type="entry name" value="outer_NodT"/>
    <property type="match status" value="1"/>
</dbReference>
<keyword evidence="2" id="KW-0812">Transmembrane</keyword>
<keyword evidence="2" id="KW-0472">Membrane</keyword>
<comment type="subcellular location">
    <subcellularLocation>
        <location evidence="2">Cell membrane</location>
        <topology evidence="2">Lipid-anchor</topology>
    </subcellularLocation>
</comment>
<feature type="coiled-coil region" evidence="3">
    <location>
        <begin position="233"/>
        <end position="260"/>
    </location>
</feature>
<keyword evidence="2" id="KW-1134">Transmembrane beta strand</keyword>
<dbReference type="Pfam" id="PF02321">
    <property type="entry name" value="OEP"/>
    <property type="match status" value="2"/>
</dbReference>
<dbReference type="SUPFAM" id="SSF56954">
    <property type="entry name" value="Outer membrane efflux proteins (OEP)"/>
    <property type="match status" value="1"/>
</dbReference>
<gene>
    <name evidence="4" type="ORF">P3W85_00245</name>
</gene>
<comment type="caution">
    <text evidence="4">The sequence shown here is derived from an EMBL/GenBank/DDBJ whole genome shotgun (WGS) entry which is preliminary data.</text>
</comment>
<organism evidence="4 5">
    <name type="scientific">Cupriavidus basilensis</name>
    <dbReference type="NCBI Taxonomy" id="68895"/>
    <lineage>
        <taxon>Bacteria</taxon>
        <taxon>Pseudomonadati</taxon>
        <taxon>Pseudomonadota</taxon>
        <taxon>Betaproteobacteria</taxon>
        <taxon>Burkholderiales</taxon>
        <taxon>Burkholderiaceae</taxon>
        <taxon>Cupriavidus</taxon>
    </lineage>
</organism>
<keyword evidence="2" id="KW-0732">Signal</keyword>
<evidence type="ECO:0000256" key="2">
    <source>
        <dbReference type="RuleBase" id="RU362097"/>
    </source>
</evidence>
<keyword evidence="5" id="KW-1185">Reference proteome</keyword>
<protein>
    <submittedName>
        <fullName evidence="4">Efflux transporter outer membrane subunit</fullName>
    </submittedName>
</protein>
<dbReference type="InterPro" id="IPR010131">
    <property type="entry name" value="MdtP/NodT-like"/>
</dbReference>
<feature type="signal peptide" evidence="2">
    <location>
        <begin position="1"/>
        <end position="21"/>
    </location>
</feature>
<keyword evidence="3" id="KW-0175">Coiled coil</keyword>
<sequence length="492" mass="53490">MTKTLTTLLLVAGVLSGCTLAPVYERPAPPVATNFPAAPEGYAAAEVKSGETRRASDIGWREFFHDPRLQVLIATSLENNRDLRTAALRIEEARAQYQVQRADLLPTVNATGGYTRQRFAAAQSANNKPYIADSYQAGGAISSYELDFFGRVRSLSNAALAQYFATEEARRSAQISLVSEVAKAYLSERSNAEQYELAQVTLKTRDDTLKLARQRFEAGATSALDLRDNESLVAQARVSAAQLARQRAQAQNALEVLVGKPIGSIENLPAPMRLSDERIISDIPAGLPSDLLEQRPDIRQAEQLLLSANANIGAARAAFFPRITLTANAGAISPTFSRLFDAGTGAWSFAPQLVLPIFDYGRNLSNLDLSNVRKNIQIANYEKTIQTAFGEVADALVARGTLEEQVTSQEQVRDAEAARYELSLMRFRNGVASQLDQLDAQRQLFSADQALIQARQLRLNNAIDLYRSLGGGLTETGPVASAEGIKPAVTTQ</sequence>
<evidence type="ECO:0000256" key="1">
    <source>
        <dbReference type="ARBA" id="ARBA00007613"/>
    </source>
</evidence>
<dbReference type="RefSeq" id="WP_017227201.1">
    <property type="nucleotide sequence ID" value="NZ_JARJLM010000004.1"/>
</dbReference>
<keyword evidence="2" id="KW-0449">Lipoprotein</keyword>
<evidence type="ECO:0000313" key="5">
    <source>
        <dbReference type="Proteomes" id="UP001216674"/>
    </source>
</evidence>
<dbReference type="PROSITE" id="PS51257">
    <property type="entry name" value="PROKAR_LIPOPROTEIN"/>
    <property type="match status" value="1"/>
</dbReference>
<reference evidence="4 5" key="1">
    <citation type="submission" date="2023-03" db="EMBL/GenBank/DDBJ databases">
        <title>Draft assemblies of triclosan tolerant bacteria isolated from returned activated sludge.</title>
        <authorList>
            <person name="Van Hamelsveld S."/>
        </authorList>
    </citation>
    <scope>NUCLEOTIDE SEQUENCE [LARGE SCALE GENOMIC DNA]</scope>
    <source>
        <strain evidence="4 5">GW210010_S58</strain>
    </source>
</reference>
<evidence type="ECO:0000313" key="4">
    <source>
        <dbReference type="EMBL" id="MDF3831398.1"/>
    </source>
</evidence>
<dbReference type="Gene3D" id="1.20.1600.10">
    <property type="entry name" value="Outer membrane efflux proteins (OEP)"/>
    <property type="match status" value="1"/>
</dbReference>
<name>A0ABT6AFM6_9BURK</name>
<dbReference type="InterPro" id="IPR003423">
    <property type="entry name" value="OMP_efflux"/>
</dbReference>
<comment type="similarity">
    <text evidence="1 2">Belongs to the outer membrane factor (OMF) (TC 1.B.17) family.</text>
</comment>
<proteinExistence type="inferred from homology"/>
<feature type="chain" id="PRO_5045009847" evidence="2">
    <location>
        <begin position="22"/>
        <end position="492"/>
    </location>
</feature>